<keyword evidence="1" id="KW-1133">Transmembrane helix</keyword>
<dbReference type="AlphaFoldDB" id="A0A1G9ZKU8"/>
<feature type="transmembrane region" description="Helical" evidence="1">
    <location>
        <begin position="191"/>
        <end position="213"/>
    </location>
</feature>
<feature type="transmembrane region" description="Helical" evidence="1">
    <location>
        <begin position="119"/>
        <end position="146"/>
    </location>
</feature>
<proteinExistence type="predicted"/>
<dbReference type="OrthoDB" id="2065137at2"/>
<gene>
    <name evidence="2" type="ORF">SAMN05216544_2191</name>
</gene>
<evidence type="ECO:0000313" key="3">
    <source>
        <dbReference type="Proteomes" id="UP000187651"/>
    </source>
</evidence>
<feature type="transmembrane region" description="Helical" evidence="1">
    <location>
        <begin position="46"/>
        <end position="74"/>
    </location>
</feature>
<keyword evidence="3" id="KW-1185">Reference proteome</keyword>
<protein>
    <recommendedName>
        <fullName evidence="4">YhfC family intramembrane metalloprotease</fullName>
    </recommendedName>
</protein>
<organism evidence="2 3">
    <name type="scientific">Lachnospira pectinoschiza</name>
    <dbReference type="NCBI Taxonomy" id="28052"/>
    <lineage>
        <taxon>Bacteria</taxon>
        <taxon>Bacillati</taxon>
        <taxon>Bacillota</taxon>
        <taxon>Clostridia</taxon>
        <taxon>Lachnospirales</taxon>
        <taxon>Lachnospiraceae</taxon>
        <taxon>Lachnospira</taxon>
    </lineage>
</organism>
<dbReference type="Proteomes" id="UP000187651">
    <property type="component" value="Unassembled WGS sequence"/>
</dbReference>
<feature type="transmembrane region" description="Helical" evidence="1">
    <location>
        <begin position="86"/>
        <end position="107"/>
    </location>
</feature>
<evidence type="ECO:0000256" key="1">
    <source>
        <dbReference type="SAM" id="Phobius"/>
    </source>
</evidence>
<feature type="transmembrane region" description="Helical" evidence="1">
    <location>
        <begin position="16"/>
        <end position="39"/>
    </location>
</feature>
<evidence type="ECO:0000313" key="2">
    <source>
        <dbReference type="EMBL" id="SDN21958.1"/>
    </source>
</evidence>
<evidence type="ECO:0008006" key="4">
    <source>
        <dbReference type="Google" id="ProtNLM"/>
    </source>
</evidence>
<keyword evidence="1" id="KW-0472">Membrane</keyword>
<feature type="transmembrane region" description="Helical" evidence="1">
    <location>
        <begin position="249"/>
        <end position="270"/>
    </location>
</feature>
<dbReference type="EMBL" id="FNHZ01000008">
    <property type="protein sequence ID" value="SDN21958.1"/>
    <property type="molecule type" value="Genomic_DNA"/>
</dbReference>
<sequence length="281" mass="31059">MESFNEFIGKTLSGDVLSFITAGGILFLSVIIVATIIIFRRWNGRVVPFLFGIVTYGIFGFIFSQLVVSALAMIPSIDYAFSYNQSAYNLVQAIFLAIGMGIARWFILKMMISRYERPGDVYLAGLGIGIGQGIFSYGLSIFAFYVNAQVLINQGEVTSDFISGLTEGLTEANITSLADTFSQLFYAPETIWALLGLAAVLDLFLNLFLMVATFGAMKKNINYMWSWYAIAIQLVSILSFTVYDYRSVTSITISFIVKTIVTIGAIIVINKVSKAIEYSKE</sequence>
<reference evidence="3" key="1">
    <citation type="submission" date="2016-10" db="EMBL/GenBank/DDBJ databases">
        <authorList>
            <person name="Varghese N."/>
            <person name="Submissions S."/>
        </authorList>
    </citation>
    <scope>NUCLEOTIDE SEQUENCE [LARGE SCALE GENOMIC DNA]</scope>
    <source>
        <strain evidence="3">M83</strain>
    </source>
</reference>
<dbReference type="RefSeq" id="WP_074522159.1">
    <property type="nucleotide sequence ID" value="NZ_FNHZ01000008.1"/>
</dbReference>
<keyword evidence="1" id="KW-0812">Transmembrane</keyword>
<accession>A0A1G9ZKU8</accession>
<name>A0A1G9ZKU8_9FIRM</name>
<feature type="transmembrane region" description="Helical" evidence="1">
    <location>
        <begin position="225"/>
        <end position="243"/>
    </location>
</feature>